<comment type="caution">
    <text evidence="4">The sequence shown here is derived from an EMBL/GenBank/DDBJ whole genome shotgun (WGS) entry which is preliminary data.</text>
</comment>
<dbReference type="EMBL" id="JAKLMC020000055">
    <property type="protein sequence ID" value="KAK5948004.1"/>
    <property type="molecule type" value="Genomic_DNA"/>
</dbReference>
<dbReference type="InterPro" id="IPR042099">
    <property type="entry name" value="ANL_N_sf"/>
</dbReference>
<dbReference type="SUPFAM" id="SSF56801">
    <property type="entry name" value="Acetyl-CoA synthetase-like"/>
    <property type="match status" value="1"/>
</dbReference>
<evidence type="ECO:0000256" key="2">
    <source>
        <dbReference type="ARBA" id="ARBA00022553"/>
    </source>
</evidence>
<name>A0AAN8I261_9EURO</name>
<keyword evidence="5" id="KW-1185">Reference proteome</keyword>
<dbReference type="SUPFAM" id="SSF51735">
    <property type="entry name" value="NAD(P)-binding Rossmann-fold domains"/>
    <property type="match status" value="1"/>
</dbReference>
<dbReference type="Pfam" id="PF00550">
    <property type="entry name" value="PP-binding"/>
    <property type="match status" value="1"/>
</dbReference>
<dbReference type="InterPro" id="IPR036736">
    <property type="entry name" value="ACP-like_sf"/>
</dbReference>
<dbReference type="Gene3D" id="3.30.300.30">
    <property type="match status" value="1"/>
</dbReference>
<proteinExistence type="predicted"/>
<gene>
    <name evidence="4" type="ORF">OHC33_010932</name>
</gene>
<accession>A0AAN8I261</accession>
<keyword evidence="2" id="KW-0597">Phosphoprotein</keyword>
<dbReference type="InterPro" id="IPR045851">
    <property type="entry name" value="AMP-bd_C_sf"/>
</dbReference>
<dbReference type="Proteomes" id="UP001316803">
    <property type="component" value="Unassembled WGS sequence"/>
</dbReference>
<sequence length="686" mass="77124">MIAFRLCDLRIQVPCKSLNTIVLSAEKSRREDLRRWGKDVKLIQAYGPTEVTACTTWNLQYRETEVDDIGGDLWLVEPENRDKLVPVGCIGELVISGPVARGYLKKPELTAEKFYEPMKINGVRIKAEEIESAVQRSGLVQEALADKYGYEEKHELVLYFVVGSQGNGILPLSTEHVQVISKLNSALEEMLPRAYVPTMYVTVSSIPSTRSGKVDRKSLSKSLELLDRSQIDLYRPRREQSRENTIDVWSEILEKVEEVAADISHAPIDPQTTFQEAGLESVQTVMFARKLNDSFDISVPLQQVVGPERNVIAVAKDTQAILNGEREEESVDLLEMVEKHAKMIEAAPAVPTESTILLTGATGYLGIEILRQCLATEHHLVLLVRCERPEEGFDRLRRAATIAKWSEAEHERLDQCEIWPSDLGVTHFELSEARWKKLQSTKFAGIIHNGAKVNFLHTYHDLEAANVASTATLLSCASRSLFPSRLTEPTGYGKTKFVGEQLVRRAKGVVIHPWIIIGGPDGVANADDFVWRYVASSVGMGRYVKDVREERGWMSLTGVDEVAFAIIGALDGEERKLSSGLHVFQSWKIVVEVLGMEMEAVSEDEWLEELRKDLERKKEMHPLFSLSRLMMNGRVKGIGRDVPPVEQDEKERKGVEESVAANVRYLRDGGFFNEEAEGEFFGRSKN</sequence>
<protein>
    <submittedName>
        <fullName evidence="4">Secondary metabolism biosynthetic enzyme</fullName>
    </submittedName>
</protein>
<evidence type="ECO:0000313" key="4">
    <source>
        <dbReference type="EMBL" id="KAK5948004.1"/>
    </source>
</evidence>
<dbReference type="Pfam" id="PF00501">
    <property type="entry name" value="AMP-binding"/>
    <property type="match status" value="1"/>
</dbReference>
<keyword evidence="1" id="KW-0596">Phosphopantetheine</keyword>
<dbReference type="Gene3D" id="1.10.1200.10">
    <property type="entry name" value="ACP-like"/>
    <property type="match status" value="1"/>
</dbReference>
<reference evidence="4 5" key="1">
    <citation type="submission" date="2022-12" db="EMBL/GenBank/DDBJ databases">
        <title>Genomic features and morphological characterization of a novel Knufia sp. strain isolated from spacecraft assembly facility.</title>
        <authorList>
            <person name="Teixeira M."/>
            <person name="Chander A.M."/>
            <person name="Stajich J.E."/>
            <person name="Venkateswaran K."/>
        </authorList>
    </citation>
    <scope>NUCLEOTIDE SEQUENCE [LARGE SCALE GENOMIC DNA]</scope>
    <source>
        <strain evidence="4 5">FJI-L2-BK-P2</strain>
    </source>
</reference>
<organism evidence="4 5">
    <name type="scientific">Knufia fluminis</name>
    <dbReference type="NCBI Taxonomy" id="191047"/>
    <lineage>
        <taxon>Eukaryota</taxon>
        <taxon>Fungi</taxon>
        <taxon>Dikarya</taxon>
        <taxon>Ascomycota</taxon>
        <taxon>Pezizomycotina</taxon>
        <taxon>Eurotiomycetes</taxon>
        <taxon>Chaetothyriomycetidae</taxon>
        <taxon>Chaetothyriales</taxon>
        <taxon>Trichomeriaceae</taxon>
        <taxon>Knufia</taxon>
    </lineage>
</organism>
<dbReference type="InterPro" id="IPR013120">
    <property type="entry name" value="FAR_NAD-bd"/>
</dbReference>
<evidence type="ECO:0000259" key="3">
    <source>
        <dbReference type="PROSITE" id="PS50075"/>
    </source>
</evidence>
<dbReference type="Gene3D" id="3.40.50.12780">
    <property type="entry name" value="N-terminal domain of ligase-like"/>
    <property type="match status" value="1"/>
</dbReference>
<dbReference type="PANTHER" id="PTHR44845">
    <property type="entry name" value="CARRIER DOMAIN-CONTAINING PROTEIN"/>
    <property type="match status" value="1"/>
</dbReference>
<dbReference type="AlphaFoldDB" id="A0AAN8I261"/>
<dbReference type="PANTHER" id="PTHR44845:SF4">
    <property type="entry name" value="NONRIBOSOMAL PEPTIDE SYNTHASE INPA"/>
    <property type="match status" value="1"/>
</dbReference>
<dbReference type="InterPro" id="IPR000873">
    <property type="entry name" value="AMP-dep_synth/lig_dom"/>
</dbReference>
<dbReference type="Pfam" id="PF07993">
    <property type="entry name" value="NAD_binding_4"/>
    <property type="match status" value="2"/>
</dbReference>
<dbReference type="PROSITE" id="PS50075">
    <property type="entry name" value="CARRIER"/>
    <property type="match status" value="1"/>
</dbReference>
<evidence type="ECO:0000313" key="5">
    <source>
        <dbReference type="Proteomes" id="UP001316803"/>
    </source>
</evidence>
<dbReference type="SUPFAM" id="SSF47336">
    <property type="entry name" value="ACP-like"/>
    <property type="match status" value="1"/>
</dbReference>
<dbReference type="Gene3D" id="3.40.50.720">
    <property type="entry name" value="NAD(P)-binding Rossmann-like Domain"/>
    <property type="match status" value="2"/>
</dbReference>
<dbReference type="InterPro" id="IPR036291">
    <property type="entry name" value="NAD(P)-bd_dom_sf"/>
</dbReference>
<evidence type="ECO:0000256" key="1">
    <source>
        <dbReference type="ARBA" id="ARBA00022450"/>
    </source>
</evidence>
<dbReference type="InterPro" id="IPR009081">
    <property type="entry name" value="PP-bd_ACP"/>
</dbReference>
<feature type="domain" description="Carrier" evidence="3">
    <location>
        <begin position="243"/>
        <end position="322"/>
    </location>
</feature>